<accession>A0A5B7GYS6</accession>
<reference evidence="1 2" key="1">
    <citation type="submission" date="2019-05" db="EMBL/GenBank/DDBJ databases">
        <title>Another draft genome of Portunus trituberculatus and its Hox gene families provides insights of decapod evolution.</title>
        <authorList>
            <person name="Jeong J.-H."/>
            <person name="Song I."/>
            <person name="Kim S."/>
            <person name="Choi T."/>
            <person name="Kim D."/>
            <person name="Ryu S."/>
            <person name="Kim W."/>
        </authorList>
    </citation>
    <scope>NUCLEOTIDE SEQUENCE [LARGE SCALE GENOMIC DNA]</scope>
    <source>
        <tissue evidence="1">Muscle</tissue>
    </source>
</reference>
<dbReference type="Proteomes" id="UP000324222">
    <property type="component" value="Unassembled WGS sequence"/>
</dbReference>
<protein>
    <submittedName>
        <fullName evidence="1">Uncharacterized protein</fullName>
    </submittedName>
</protein>
<proteinExistence type="predicted"/>
<comment type="caution">
    <text evidence="1">The sequence shown here is derived from an EMBL/GenBank/DDBJ whole genome shotgun (WGS) entry which is preliminary data.</text>
</comment>
<organism evidence="1 2">
    <name type="scientific">Portunus trituberculatus</name>
    <name type="common">Swimming crab</name>
    <name type="synonym">Neptunus trituberculatus</name>
    <dbReference type="NCBI Taxonomy" id="210409"/>
    <lineage>
        <taxon>Eukaryota</taxon>
        <taxon>Metazoa</taxon>
        <taxon>Ecdysozoa</taxon>
        <taxon>Arthropoda</taxon>
        <taxon>Crustacea</taxon>
        <taxon>Multicrustacea</taxon>
        <taxon>Malacostraca</taxon>
        <taxon>Eumalacostraca</taxon>
        <taxon>Eucarida</taxon>
        <taxon>Decapoda</taxon>
        <taxon>Pleocyemata</taxon>
        <taxon>Brachyura</taxon>
        <taxon>Eubrachyura</taxon>
        <taxon>Portunoidea</taxon>
        <taxon>Portunidae</taxon>
        <taxon>Portuninae</taxon>
        <taxon>Portunus</taxon>
    </lineage>
</organism>
<gene>
    <name evidence="1" type="ORF">E2C01_056640</name>
</gene>
<name>A0A5B7GYS6_PORTR</name>
<sequence length="102" mass="10786">MSRVGSGLHRAESAALLLSPGPVTSSALASHTCTGRARVLAAETGRLPHAAGTVAPHSSAPRHGWECHAAAHWWRLQAFVGTTDSINITEFIFNCFRVVVVS</sequence>
<dbReference type="AlphaFoldDB" id="A0A5B7GYS6"/>
<evidence type="ECO:0000313" key="2">
    <source>
        <dbReference type="Proteomes" id="UP000324222"/>
    </source>
</evidence>
<evidence type="ECO:0000313" key="1">
    <source>
        <dbReference type="EMBL" id="MPC62555.1"/>
    </source>
</evidence>
<keyword evidence="2" id="KW-1185">Reference proteome</keyword>
<dbReference type="EMBL" id="VSRR010019810">
    <property type="protein sequence ID" value="MPC62555.1"/>
    <property type="molecule type" value="Genomic_DNA"/>
</dbReference>